<dbReference type="Proteomes" id="UP000186039">
    <property type="component" value="Unassembled WGS sequence"/>
</dbReference>
<dbReference type="InterPro" id="IPR036390">
    <property type="entry name" value="WH_DNA-bd_sf"/>
</dbReference>
<keyword evidence="3" id="KW-1185">Reference proteome</keyword>
<comment type="caution">
    <text evidence="2">The sequence shown here is derived from an EMBL/GenBank/DDBJ whole genome shotgun (WGS) entry which is preliminary data.</text>
</comment>
<reference evidence="2 3" key="1">
    <citation type="submission" date="2016-09" db="EMBL/GenBank/DDBJ databases">
        <title>Genomic Taxonomy of the Vibrionaceae.</title>
        <authorList>
            <person name="Gonzalez-Castillo A."/>
            <person name="Gomez-Gil B."/>
            <person name="Enciso-Ibarra K."/>
        </authorList>
    </citation>
    <scope>NUCLEOTIDE SEQUENCE [LARGE SCALE GENOMIC DNA]</scope>
    <source>
        <strain evidence="2 3">CAIM 1902</strain>
    </source>
</reference>
<protein>
    <recommendedName>
        <fullName evidence="1">HTH lysR-type domain-containing protein</fullName>
    </recommendedName>
</protein>
<evidence type="ECO:0000259" key="1">
    <source>
        <dbReference type="PROSITE" id="PS50931"/>
    </source>
</evidence>
<dbReference type="InterPro" id="IPR036388">
    <property type="entry name" value="WH-like_DNA-bd_sf"/>
</dbReference>
<proteinExistence type="predicted"/>
<evidence type="ECO:0000313" key="3">
    <source>
        <dbReference type="Proteomes" id="UP000186039"/>
    </source>
</evidence>
<dbReference type="EMBL" id="MJMH01000172">
    <property type="protein sequence ID" value="OLQ91668.1"/>
    <property type="molecule type" value="Genomic_DNA"/>
</dbReference>
<organism evidence="2 3">
    <name type="scientific">Vibrio panuliri</name>
    <dbReference type="NCBI Taxonomy" id="1381081"/>
    <lineage>
        <taxon>Bacteria</taxon>
        <taxon>Pseudomonadati</taxon>
        <taxon>Pseudomonadota</taxon>
        <taxon>Gammaproteobacteria</taxon>
        <taxon>Vibrionales</taxon>
        <taxon>Vibrionaceae</taxon>
        <taxon>Vibrio</taxon>
    </lineage>
</organism>
<dbReference type="RefSeq" id="WP_075715032.1">
    <property type="nucleotide sequence ID" value="NZ_AP019656.1"/>
</dbReference>
<feature type="domain" description="HTH lysR-type" evidence="1">
    <location>
        <begin position="9"/>
        <end position="68"/>
    </location>
</feature>
<name>A0ABX3FFV1_9VIBR</name>
<dbReference type="InterPro" id="IPR000847">
    <property type="entry name" value="LysR_HTH_N"/>
</dbReference>
<evidence type="ECO:0000313" key="2">
    <source>
        <dbReference type="EMBL" id="OLQ91668.1"/>
    </source>
</evidence>
<dbReference type="PROSITE" id="PS50931">
    <property type="entry name" value="HTH_LYSR"/>
    <property type="match status" value="1"/>
</dbReference>
<dbReference type="SUPFAM" id="SSF46785">
    <property type="entry name" value="Winged helix' DNA-binding domain"/>
    <property type="match status" value="1"/>
</dbReference>
<gene>
    <name evidence="2" type="ORF">BIY20_09705</name>
</gene>
<sequence>MNNIDLGKVSYEHIVALLELISCEYRMRSAADKLGIPQQQLARRIRRLEDALDMILIVRMNRDEFALTADGTKMLPPLKKLYIAYQAFSEETKNL</sequence>
<dbReference type="Pfam" id="PF00126">
    <property type="entry name" value="HTH_1"/>
    <property type="match status" value="1"/>
</dbReference>
<accession>A0ABX3FFV1</accession>
<dbReference type="Gene3D" id="1.10.10.10">
    <property type="entry name" value="Winged helix-like DNA-binding domain superfamily/Winged helix DNA-binding domain"/>
    <property type="match status" value="1"/>
</dbReference>